<comment type="caution">
    <text evidence="3">The sequence shown here is derived from an EMBL/GenBank/DDBJ whole genome shotgun (WGS) entry which is preliminary data.</text>
</comment>
<evidence type="ECO:0000313" key="4">
    <source>
        <dbReference type="Proteomes" id="UP000187074"/>
    </source>
</evidence>
<dbReference type="PANTHER" id="PTHR40274">
    <property type="entry name" value="VIRGINIAMYCIN B LYASE"/>
    <property type="match status" value="1"/>
</dbReference>
<dbReference type="InterPro" id="IPR054470">
    <property type="entry name" value="FIMAH_dom"/>
</dbReference>
<feature type="chain" id="PRO_5010301670" description="FIMAH domain-containing protein" evidence="1">
    <location>
        <begin position="38"/>
        <end position="757"/>
    </location>
</feature>
<dbReference type="InterPro" id="IPR015943">
    <property type="entry name" value="WD40/YVTN_repeat-like_dom_sf"/>
</dbReference>
<dbReference type="EMBL" id="MRTF01000002">
    <property type="protein sequence ID" value="OME94856.1"/>
    <property type="molecule type" value="Genomic_DNA"/>
</dbReference>
<accession>A0A1R1B5S0</accession>
<evidence type="ECO:0000313" key="3">
    <source>
        <dbReference type="EMBL" id="OME94856.1"/>
    </source>
</evidence>
<evidence type="ECO:0000256" key="1">
    <source>
        <dbReference type="SAM" id="SignalP"/>
    </source>
</evidence>
<keyword evidence="1" id="KW-0732">Signal</keyword>
<dbReference type="SUPFAM" id="SSF63829">
    <property type="entry name" value="Calcium-dependent phosphotriesterase"/>
    <property type="match status" value="1"/>
</dbReference>
<dbReference type="PANTHER" id="PTHR40274:SF3">
    <property type="entry name" value="VIRGINIAMYCIN B LYASE"/>
    <property type="match status" value="1"/>
</dbReference>
<dbReference type="Pfam" id="PF22888">
    <property type="entry name" value="FIMAH"/>
    <property type="match status" value="1"/>
</dbReference>
<dbReference type="SUPFAM" id="SSF69322">
    <property type="entry name" value="Tricorn protease domain 2"/>
    <property type="match status" value="1"/>
</dbReference>
<organism evidence="3 4">
    <name type="scientific">Paenibacillus lautus</name>
    <name type="common">Bacillus lautus</name>
    <dbReference type="NCBI Taxonomy" id="1401"/>
    <lineage>
        <taxon>Bacteria</taxon>
        <taxon>Bacillati</taxon>
        <taxon>Bacillota</taxon>
        <taxon>Bacilli</taxon>
        <taxon>Bacillales</taxon>
        <taxon>Paenibacillaceae</taxon>
        <taxon>Paenibacillus</taxon>
    </lineage>
</organism>
<gene>
    <name evidence="3" type="ORF">BK123_07090</name>
</gene>
<proteinExistence type="predicted"/>
<name>A0A1R1B5S0_PAELA</name>
<sequence length="757" mass="82282">MNITHSRLHVKKALQRLCFAICVTLLTAVFFPTSASADIGKTYSNPIDLGSPMQSVAIYDGAFGIQDGREVMYTTVSGKPAIFHVIDLKTKEVLSTHPLTGSESSWTHITTPDGTVYIGGNGTLYSYSPVTKQLKVLGGIGEQVVYGLSHDEQGRVYFGSYPHAKAGRYDPATGEMKDYGIVGTGQSYSRSTAYHDGYLYVGIGIEGSIVKVNVESGEKETIQIPSYNGAVDIGMVNQLDVAGKYLVAGISKGNNALLFYDLDLQKWSETYHLNNKGIRLSYGPEGSNKIYFVQNNHLMEVDLNTLAAVDTGVVYGTFLRNTAWVEVPNDPDLPGVSLATVQFGGSVACMNLTTKQVKAIPYPVKGNPIPVQTMENGPDGRLFISGYPGGTGSAYSIETGTFENFPMGQSEGMVPMNGKMYMGVYPGADIFEYNTENPTQRKSLFKITGQDRPFIMRAADGKLFIGTIPDYGKLGGSLTIYDPANGSNYTEYKNVINNQSIVGIAVKDGKVYGSTTVAGGLGITPSEPAAKLFIWDIATGKVEKEWVPSIEGASPTPHIISGTSFGPDGLLWAAFDGTLFAVDPNTQEIVKSKTIYEGVEKYGNWRPVYIRWSEDGLMYLTLAGHVTVVNPETMDYQTLAESQHVNLGHDGNIYYTNDTQLMKIEVSDAAAPDMLGSLMDDIQSWKLQGDISHPLSQQIGNALKQAELKHKQGKKDQAVKHLNDALKHLNKAKAGSITEEKRSEVEQRIQAVIGEWS</sequence>
<dbReference type="RefSeq" id="WP_076321676.1">
    <property type="nucleotide sequence ID" value="NZ_MRTF01000002.1"/>
</dbReference>
<dbReference type="InterPro" id="IPR051344">
    <property type="entry name" value="Vgb"/>
</dbReference>
<protein>
    <recommendedName>
        <fullName evidence="2">FIMAH domain-containing protein</fullName>
    </recommendedName>
</protein>
<reference evidence="3 4" key="1">
    <citation type="submission" date="2016-11" db="EMBL/GenBank/DDBJ databases">
        <title>Paenibacillus species isolates.</title>
        <authorList>
            <person name="Beno S.M."/>
        </authorList>
    </citation>
    <scope>NUCLEOTIDE SEQUENCE [LARGE SCALE GENOMIC DNA]</scope>
    <source>
        <strain evidence="3 4">FSL F4-0100</strain>
    </source>
</reference>
<dbReference type="STRING" id="1401.BK123_07090"/>
<dbReference type="OrthoDB" id="843723at2"/>
<dbReference type="Gene3D" id="2.130.10.10">
    <property type="entry name" value="YVTN repeat-like/Quinoprotein amine dehydrogenase"/>
    <property type="match status" value="2"/>
</dbReference>
<dbReference type="AlphaFoldDB" id="A0A1R1B5S0"/>
<dbReference type="Proteomes" id="UP000187074">
    <property type="component" value="Unassembled WGS sequence"/>
</dbReference>
<feature type="signal peptide" evidence="1">
    <location>
        <begin position="1"/>
        <end position="37"/>
    </location>
</feature>
<feature type="domain" description="FIMAH" evidence="2">
    <location>
        <begin position="677"/>
        <end position="753"/>
    </location>
</feature>
<evidence type="ECO:0000259" key="2">
    <source>
        <dbReference type="Pfam" id="PF22888"/>
    </source>
</evidence>